<dbReference type="RefSeq" id="WP_011167223.1">
    <property type="nucleotide sequence ID" value="NC_005705.1"/>
</dbReference>
<name>Q9L453_9ACTN</name>
<keyword evidence="1" id="KW-1133">Transmembrane helix</keyword>
<feature type="transmembrane region" description="Helical" evidence="1">
    <location>
        <begin position="35"/>
        <end position="58"/>
    </location>
</feature>
<dbReference type="AlphaFoldDB" id="Q9L453"/>
<accession>Q9L453</accession>
<keyword evidence="1" id="KW-0812">Transmembrane</keyword>
<keyword evidence="1" id="KW-0472">Membrane</keyword>
<evidence type="ECO:0000256" key="1">
    <source>
        <dbReference type="SAM" id="Phobius"/>
    </source>
</evidence>
<feature type="transmembrane region" description="Helical" evidence="1">
    <location>
        <begin position="70"/>
        <end position="88"/>
    </location>
</feature>
<proteinExistence type="predicted"/>
<dbReference type="EMBL" id="JQ728013">
    <property type="protein sequence ID" value="AFK88689.1"/>
    <property type="molecule type" value="Genomic_DNA"/>
</dbReference>
<dbReference type="EMBL" id="AJ250233">
    <property type="protein sequence ID" value="CAB88400.1"/>
    <property type="molecule type" value="Genomic_DNA"/>
</dbReference>
<protein>
    <submittedName>
        <fullName evidence="3">Uncharacterized protein</fullName>
    </submittedName>
</protein>
<evidence type="ECO:0000313" key="2">
    <source>
        <dbReference type="EMBL" id="AFK88689.1"/>
    </source>
</evidence>
<reference evidence="3" key="1">
    <citation type="journal article" date="2000" name="Syst. Appl. Microbiol.">
        <title>Propionicin SM1, a bacteriocin from Propionibacterium jensenii DF1: isolation and characterization of the protein and its gene.</title>
        <authorList>
            <person name="Miescher S."/>
            <person name="Stierli M.P."/>
            <person name="Teuber M."/>
            <person name="Meile L."/>
        </authorList>
    </citation>
    <scope>NUCLEOTIDE SEQUENCE [LARGE SCALE GENOMIC DNA]</scope>
    <source>
        <strain evidence="3">DF1</strain>
        <plasmid evidence="3">pLME106</plasmid>
    </source>
</reference>
<evidence type="ECO:0000313" key="3">
    <source>
        <dbReference type="EMBL" id="CAB88400.1"/>
    </source>
</evidence>
<geneLocation type="plasmid" evidence="2">
    <name>pZGX01</name>
</geneLocation>
<geneLocation type="plasmid" evidence="3">
    <name>pLME106</name>
</geneLocation>
<organism evidence="3">
    <name type="scientific">Acidipropionibacterium jensenii</name>
    <dbReference type="NCBI Taxonomy" id="1749"/>
    <lineage>
        <taxon>Bacteria</taxon>
        <taxon>Bacillati</taxon>
        <taxon>Actinomycetota</taxon>
        <taxon>Actinomycetes</taxon>
        <taxon>Propionibacteriales</taxon>
        <taxon>Propionibacteriaceae</taxon>
        <taxon>Acidipropionibacterium</taxon>
    </lineage>
</organism>
<keyword evidence="3" id="KW-0614">Plasmid</keyword>
<sequence>MADYIPLLIFILAMIYDFLVIILGRHGRFNSYSILAKASLVAISVILIIVPYASYWLVAGDPDVWDFYRSLWWIPVAFLGIVSIVLMASSRGWGRRLGDSGEHQVRVS</sequence>
<reference evidence="2" key="3">
    <citation type="journal article" date="2013" name="Appl. Environ. Microbiol.">
        <title>Development of a Propionibacterium-Escherichia coli Shuttle Vector for Metabolic Engineering of Propionibacterium jensenii, an Efficient Producer of Propionic Acid.</title>
        <authorList>
            <person name="Zhuge X."/>
            <person name="Liu L."/>
            <person name="Shin H.D."/>
            <person name="Chen R.R."/>
            <person name="Li J."/>
            <person name="Du G."/>
            <person name="Chen J."/>
        </authorList>
    </citation>
    <scope>NUCLEOTIDE SEQUENCE</scope>
    <source>
        <plasmid evidence="2">pZGX01</plasmid>
    </source>
</reference>
<reference evidence="2" key="2">
    <citation type="submission" date="2012-02" db="EMBL/GenBank/DDBJ databases">
        <authorList>
            <person name="Xin Z."/>
            <person name="Long L."/>
        </authorList>
    </citation>
    <scope>NUCLEOTIDE SEQUENCE</scope>
    <source>
        <plasmid evidence="2">pZGX01</plasmid>
    </source>
</reference>
<feature type="transmembrane region" description="Helical" evidence="1">
    <location>
        <begin position="6"/>
        <end position="23"/>
    </location>
</feature>